<keyword evidence="1" id="KW-0812">Transmembrane</keyword>
<accession>A0A0A8Y420</accession>
<organism evidence="3">
    <name type="scientific">Arundo donax</name>
    <name type="common">Giant reed</name>
    <name type="synonym">Donax arundinaceus</name>
    <dbReference type="NCBI Taxonomy" id="35708"/>
    <lineage>
        <taxon>Eukaryota</taxon>
        <taxon>Viridiplantae</taxon>
        <taxon>Streptophyta</taxon>
        <taxon>Embryophyta</taxon>
        <taxon>Tracheophyta</taxon>
        <taxon>Spermatophyta</taxon>
        <taxon>Magnoliopsida</taxon>
        <taxon>Liliopsida</taxon>
        <taxon>Poales</taxon>
        <taxon>Poaceae</taxon>
        <taxon>PACMAD clade</taxon>
        <taxon>Arundinoideae</taxon>
        <taxon>Arundineae</taxon>
        <taxon>Arundo</taxon>
    </lineage>
</organism>
<evidence type="ECO:0008006" key="4">
    <source>
        <dbReference type="Google" id="ProtNLM"/>
    </source>
</evidence>
<keyword evidence="1" id="KW-0472">Membrane</keyword>
<reference evidence="3" key="2">
    <citation type="journal article" date="2015" name="Data Brief">
        <title>Shoot transcriptome of the giant reed, Arundo donax.</title>
        <authorList>
            <person name="Barrero R.A."/>
            <person name="Guerrero F.D."/>
            <person name="Moolhuijzen P."/>
            <person name="Goolsby J.A."/>
            <person name="Tidwell J."/>
            <person name="Bellgard S.E."/>
            <person name="Bellgard M.I."/>
        </authorList>
    </citation>
    <scope>NUCLEOTIDE SEQUENCE</scope>
    <source>
        <tissue evidence="3">Shoot tissue taken approximately 20 cm above the soil surface</tissue>
    </source>
</reference>
<keyword evidence="2" id="KW-0732">Signal</keyword>
<name>A0A0A8Y420_ARUDO</name>
<feature type="signal peptide" evidence="2">
    <location>
        <begin position="1"/>
        <end position="26"/>
    </location>
</feature>
<dbReference type="EMBL" id="GBRH01279298">
    <property type="protein sequence ID" value="JAD18597.1"/>
    <property type="molecule type" value="Transcribed_RNA"/>
</dbReference>
<evidence type="ECO:0000256" key="1">
    <source>
        <dbReference type="SAM" id="Phobius"/>
    </source>
</evidence>
<proteinExistence type="predicted"/>
<feature type="chain" id="PRO_5002043232" description="Secreted peptide" evidence="2">
    <location>
        <begin position="27"/>
        <end position="76"/>
    </location>
</feature>
<dbReference type="AlphaFoldDB" id="A0A0A8Y420"/>
<protein>
    <recommendedName>
        <fullName evidence="4">Secreted peptide</fullName>
    </recommendedName>
</protein>
<evidence type="ECO:0000313" key="3">
    <source>
        <dbReference type="EMBL" id="JAD18597.1"/>
    </source>
</evidence>
<sequence length="76" mass="8580">MRADLSCCAFLFVWIFSLGLAPHASGSLCHADLHMTRWRRRLLGLGRKSPTFRGVVATFASFFPVFAAFACYFFLD</sequence>
<feature type="transmembrane region" description="Helical" evidence="1">
    <location>
        <begin position="55"/>
        <end position="75"/>
    </location>
</feature>
<keyword evidence="1" id="KW-1133">Transmembrane helix</keyword>
<reference evidence="3" key="1">
    <citation type="submission" date="2014-09" db="EMBL/GenBank/DDBJ databases">
        <authorList>
            <person name="Magalhaes I.L.F."/>
            <person name="Oliveira U."/>
            <person name="Santos F.R."/>
            <person name="Vidigal T.H.D.A."/>
            <person name="Brescovit A.D."/>
            <person name="Santos A.J."/>
        </authorList>
    </citation>
    <scope>NUCLEOTIDE SEQUENCE</scope>
    <source>
        <tissue evidence="3">Shoot tissue taken approximately 20 cm above the soil surface</tissue>
    </source>
</reference>
<evidence type="ECO:0000256" key="2">
    <source>
        <dbReference type="SAM" id="SignalP"/>
    </source>
</evidence>